<proteinExistence type="predicted"/>
<dbReference type="EMBL" id="MH443100">
    <property type="protein sequence ID" value="AXH43451.1"/>
    <property type="molecule type" value="Genomic_DNA"/>
</dbReference>
<organism evidence="1 2">
    <name type="scientific">Erwinia phage vB_EhrS_49</name>
    <dbReference type="NCBI Taxonomy" id="2283026"/>
    <lineage>
        <taxon>Viruses</taxon>
        <taxon>Duplodnaviria</taxon>
        <taxon>Heunggongvirae</taxon>
        <taxon>Uroviricota</taxon>
        <taxon>Caudoviricetes</taxon>
        <taxon>Feofaniavirus</taxon>
        <taxon>Feofaniavirus Eho49</taxon>
    </lineage>
</organism>
<gene>
    <name evidence="1" type="ORF">MZUP3_320</name>
</gene>
<protein>
    <submittedName>
        <fullName evidence="1">Uncharacterized protein</fullName>
    </submittedName>
</protein>
<reference evidence="1 2" key="1">
    <citation type="journal article" date="2019" name="J. Basic Microbiol.">
        <title>Complete genome sequence analysis of temperate Erwinia bacteriophages 49 and 59.</title>
        <authorList>
            <person name="Zlatohurska M."/>
            <person name="Gorb T."/>
            <person name="Romaniuk L."/>
            <person name="Korol N."/>
            <person name="Faidiuk Y."/>
            <person name="Kropinski A.M."/>
            <person name="Kushkina A."/>
            <person name="Tovkach F."/>
        </authorList>
    </citation>
    <scope>NUCLEOTIDE SEQUENCE [LARGE SCALE GENOMIC DNA]</scope>
</reference>
<keyword evidence="2" id="KW-1185">Reference proteome</keyword>
<name>A0A4Y1NRG5_9CAUD</name>
<evidence type="ECO:0000313" key="2">
    <source>
        <dbReference type="Proteomes" id="UP000305361"/>
    </source>
</evidence>
<evidence type="ECO:0000313" key="1">
    <source>
        <dbReference type="EMBL" id="AXH43451.1"/>
    </source>
</evidence>
<accession>A0A4Y1NRG5</accession>
<dbReference type="Proteomes" id="UP000305361">
    <property type="component" value="Segment"/>
</dbReference>
<sequence>MSIEWDGNGLPPVGCECELYDCEQWNPVRVKFVGDKYVVTDRIDLGYEVVYCLAEKPDRFRPIRTEAERKREDRIKALNGFIGGFMKSASGDYSNLGEALFEWLAILDKVNDTRS</sequence>